<dbReference type="GO" id="GO:0004049">
    <property type="term" value="F:anthranilate synthase activity"/>
    <property type="evidence" value="ECO:0007669"/>
    <property type="project" value="TreeGrafter"/>
</dbReference>
<dbReference type="FunFam" id="3.40.50.880:FF:000003">
    <property type="entry name" value="Anthranilate synthase component II"/>
    <property type="match status" value="1"/>
</dbReference>
<dbReference type="PRINTS" id="PR00097">
    <property type="entry name" value="ANTSNTHASEII"/>
</dbReference>
<dbReference type="RefSeq" id="WP_069957321.1">
    <property type="nucleotide sequence ID" value="NZ_MCGG01000017.1"/>
</dbReference>
<dbReference type="PANTHER" id="PTHR43418">
    <property type="entry name" value="MULTIFUNCTIONAL TRYPTOPHAN BIOSYNTHESIS PROTEIN-RELATED"/>
    <property type="match status" value="1"/>
</dbReference>
<dbReference type="Proteomes" id="UP000095347">
    <property type="component" value="Unassembled WGS sequence"/>
</dbReference>
<dbReference type="Pfam" id="PF00117">
    <property type="entry name" value="GATase"/>
    <property type="match status" value="1"/>
</dbReference>
<keyword evidence="4" id="KW-1185">Reference proteome</keyword>
<name>A0A1E5Q918_9PROT</name>
<dbReference type="OrthoDB" id="9803598at2"/>
<dbReference type="Gene3D" id="3.40.50.880">
    <property type="match status" value="1"/>
</dbReference>
<proteinExistence type="predicted"/>
<dbReference type="SUPFAM" id="SSF52317">
    <property type="entry name" value="Class I glutamine amidotransferase-like"/>
    <property type="match status" value="1"/>
</dbReference>
<dbReference type="PROSITE" id="PS51273">
    <property type="entry name" value="GATASE_TYPE_1"/>
    <property type="match status" value="1"/>
</dbReference>
<gene>
    <name evidence="3" type="ORF">BEN30_06885</name>
</gene>
<dbReference type="AlphaFoldDB" id="A0A1E5Q918"/>
<dbReference type="PRINTS" id="PR00096">
    <property type="entry name" value="GATASE"/>
</dbReference>
<accession>A0A1E5Q918</accession>
<reference evidence="4" key="1">
    <citation type="submission" date="2016-07" db="EMBL/GenBank/DDBJ databases">
        <authorList>
            <person name="Florea S."/>
            <person name="Webb J.S."/>
            <person name="Jaromczyk J."/>
            <person name="Schardl C.L."/>
        </authorList>
    </citation>
    <scope>NUCLEOTIDE SEQUENCE [LARGE SCALE GENOMIC DNA]</scope>
    <source>
        <strain evidence="4">MV-1</strain>
    </source>
</reference>
<dbReference type="InterPro" id="IPR006221">
    <property type="entry name" value="TrpG/PapA_dom"/>
</dbReference>
<dbReference type="EMBL" id="MCGG01000017">
    <property type="protein sequence ID" value="OEJ67993.1"/>
    <property type="molecule type" value="Genomic_DNA"/>
</dbReference>
<dbReference type="InterPro" id="IPR050472">
    <property type="entry name" value="Anth_synth/Amidotransfase"/>
</dbReference>
<comment type="caution">
    <text evidence="3">The sequence shown here is derived from an EMBL/GenBank/DDBJ whole genome shotgun (WGS) entry which is preliminary data.</text>
</comment>
<protein>
    <submittedName>
        <fullName evidence="3">Aminodeoxychorismate/anthranilate synthase component II</fullName>
    </submittedName>
</protein>
<dbReference type="GO" id="GO:0000162">
    <property type="term" value="P:L-tryptophan biosynthetic process"/>
    <property type="evidence" value="ECO:0007669"/>
    <property type="project" value="TreeGrafter"/>
</dbReference>
<keyword evidence="1" id="KW-0315">Glutamine amidotransferase</keyword>
<dbReference type="PANTHER" id="PTHR43418:SF4">
    <property type="entry name" value="MULTIFUNCTIONAL TRYPTOPHAN BIOSYNTHESIS PROTEIN"/>
    <property type="match status" value="1"/>
</dbReference>
<dbReference type="CDD" id="cd01743">
    <property type="entry name" value="GATase1_Anthranilate_Synthase"/>
    <property type="match status" value="1"/>
</dbReference>
<dbReference type="PRINTS" id="PR00099">
    <property type="entry name" value="CPSGATASE"/>
</dbReference>
<evidence type="ECO:0000256" key="1">
    <source>
        <dbReference type="ARBA" id="ARBA00022962"/>
    </source>
</evidence>
<dbReference type="STRING" id="28181.BEN30_06885"/>
<sequence>MFLLIDNYDSFTYNLLHYLGELGAEVDVQRNDAISAEQAVGGGYDGIVLSPGPCDPDQAGICLEVVAKAPDDLPIFGVCLGHQTIGQHFGGSVVRSPLPMHGKVSEITHSGKGVFQGLPSPLMCTRYHSLMVARDGLPDCLEITAESADGVIQGLMHKTRPIFGVQFHPESIASEHGHDMIKNFIDISQSGKKTRKNA</sequence>
<dbReference type="InterPro" id="IPR029062">
    <property type="entry name" value="Class_I_gatase-like"/>
</dbReference>
<evidence type="ECO:0000313" key="4">
    <source>
        <dbReference type="Proteomes" id="UP000095347"/>
    </source>
</evidence>
<organism evidence="3 4">
    <name type="scientific">Magnetovibrio blakemorei</name>
    <dbReference type="NCBI Taxonomy" id="28181"/>
    <lineage>
        <taxon>Bacteria</taxon>
        <taxon>Pseudomonadati</taxon>
        <taxon>Pseudomonadota</taxon>
        <taxon>Alphaproteobacteria</taxon>
        <taxon>Rhodospirillales</taxon>
        <taxon>Magnetovibrionaceae</taxon>
        <taxon>Magnetovibrio</taxon>
    </lineage>
</organism>
<feature type="domain" description="Glutamine amidotransferase" evidence="2">
    <location>
        <begin position="3"/>
        <end position="185"/>
    </location>
</feature>
<evidence type="ECO:0000259" key="2">
    <source>
        <dbReference type="Pfam" id="PF00117"/>
    </source>
</evidence>
<dbReference type="InterPro" id="IPR017926">
    <property type="entry name" value="GATASE"/>
</dbReference>
<dbReference type="NCBIfam" id="TIGR00566">
    <property type="entry name" value="trpG_papA"/>
    <property type="match status" value="1"/>
</dbReference>
<dbReference type="GO" id="GO:0005829">
    <property type="term" value="C:cytosol"/>
    <property type="evidence" value="ECO:0007669"/>
    <property type="project" value="TreeGrafter"/>
</dbReference>
<evidence type="ECO:0000313" key="3">
    <source>
        <dbReference type="EMBL" id="OEJ67993.1"/>
    </source>
</evidence>